<organism evidence="1 2">
    <name type="scientific">Alteromonas halophila</name>
    <dbReference type="NCBI Taxonomy" id="516698"/>
    <lineage>
        <taxon>Bacteria</taxon>
        <taxon>Pseudomonadati</taxon>
        <taxon>Pseudomonadota</taxon>
        <taxon>Gammaproteobacteria</taxon>
        <taxon>Alteromonadales</taxon>
        <taxon>Alteromonadaceae</taxon>
        <taxon>Alteromonas/Salinimonas group</taxon>
        <taxon>Alteromonas</taxon>
    </lineage>
</organism>
<dbReference type="Proteomes" id="UP000631300">
    <property type="component" value="Unassembled WGS sequence"/>
</dbReference>
<evidence type="ECO:0000313" key="1">
    <source>
        <dbReference type="EMBL" id="GGW97340.1"/>
    </source>
</evidence>
<evidence type="ECO:0000313" key="2">
    <source>
        <dbReference type="Proteomes" id="UP000631300"/>
    </source>
</evidence>
<keyword evidence="2" id="KW-1185">Reference proteome</keyword>
<reference evidence="1" key="2">
    <citation type="submission" date="2020-09" db="EMBL/GenBank/DDBJ databases">
        <authorList>
            <person name="Sun Q."/>
            <person name="Kim S."/>
        </authorList>
    </citation>
    <scope>NUCLEOTIDE SEQUENCE</scope>
    <source>
        <strain evidence="1">KCTC 22164</strain>
    </source>
</reference>
<dbReference type="AlphaFoldDB" id="A0A918N224"/>
<proteinExistence type="predicted"/>
<accession>A0A918N224</accession>
<comment type="caution">
    <text evidence="1">The sequence shown here is derived from an EMBL/GenBank/DDBJ whole genome shotgun (WGS) entry which is preliminary data.</text>
</comment>
<protein>
    <submittedName>
        <fullName evidence="1">Uncharacterized protein</fullName>
    </submittedName>
</protein>
<dbReference type="RefSeq" id="WP_189408474.1">
    <property type="nucleotide sequence ID" value="NZ_BMXP01000015.1"/>
</dbReference>
<dbReference type="EMBL" id="BMXP01000015">
    <property type="protein sequence ID" value="GGW97340.1"/>
    <property type="molecule type" value="Genomic_DNA"/>
</dbReference>
<reference evidence="1" key="1">
    <citation type="journal article" date="2014" name="Int. J. Syst. Evol. Microbiol.">
        <title>Complete genome sequence of Corynebacterium casei LMG S-19264T (=DSM 44701T), isolated from a smear-ripened cheese.</title>
        <authorList>
            <consortium name="US DOE Joint Genome Institute (JGI-PGF)"/>
            <person name="Walter F."/>
            <person name="Albersmeier A."/>
            <person name="Kalinowski J."/>
            <person name="Ruckert C."/>
        </authorList>
    </citation>
    <scope>NUCLEOTIDE SEQUENCE</scope>
    <source>
        <strain evidence="1">KCTC 22164</strain>
    </source>
</reference>
<sequence length="782" mass="89259">MSAVEEDKIIKQYQPLIRALVPYEQQNRLLEGINKFSKRLPSSVRRIVKEEVIRLTSLTDAPADNSAFAQFPVMKFKHFGISMRLDKVGAQILKNETALYQDRYTVGVFESIMDSDHYQAHMKREQFKKVVDAFKVEGQSFTDIDFGDDIAVKPNFTVASSEFEKGRHCSLSSLAFESMEVETRRPPSAATGDEITFTFPEIRGLTSQPTEIKYRLDAMKYNKHTGKYDSHFSISSDTDPKIKAAIKRYIKATAYQQPLQRELEIERAMQDLERDRLLENSPWLPVYAKRGLEGIQPEIALLTKANAQFNSVNNVLDVLGHQKNFSALSKELLTYREAFLFYGLLKTKKGDTKIVVTHRQLAADGQLAGLVYLLNKSKSLACLHCRLDEVTSEDRSKAFSIHDMSAKTYPELDKISHIVYCRDISDMLRNLTLGERCEFKSIPKRYIADTRHSSIGYVMEEDLDRRSETRYLVDKAASIKLGLLSSLDATVNDLSAKGMKLTVEPGDHKIGNELRVSIPELKIRNERYRVIHFDREAGVLRLCLFDENKLTKTGSNVDAIVEDNSAYFKMRDIARMQRATHRFLWDLAIRHLPSLSVLCVMNRHILDRMKTVYQSESSDDLYPFSKTQSVTPLHGFFADKDATKPKSQLLELLFKGKRTGALVVHCVRKTDDKLVYISEKDFNFGTMRQQIQHKLDEESIQLCTSEVTAVRCHDATTPLTKKRLAQLSKLDKAMYDKLSGMQDGYTHCIYVTNISALQNDLIRARMRMIRKKPNAAESGDAA</sequence>
<gene>
    <name evidence="1" type="ORF">GCM10007391_34290</name>
</gene>
<name>A0A918N224_9ALTE</name>